<dbReference type="EMBL" id="AF480884">
    <property type="protein sequence ID" value="AAM00789.2"/>
    <property type="molecule type" value="Genomic_DNA"/>
</dbReference>
<evidence type="ECO:0000313" key="3">
    <source>
        <dbReference type="Proteomes" id="UP000099188"/>
    </source>
</evidence>
<name>Q8QRU9_9BETA</name>
<dbReference type="InterPro" id="IPR035128">
    <property type="entry name" value="US10"/>
</dbReference>
<dbReference type="GeneID" id="935550"/>
<dbReference type="KEGG" id="vg:935550"/>
<sequence length="193" mass="21013">MGDWRMIRCVLGAWLLSLGATDRQEGSSSPRATNEVSHFTCSCVIKNHVLSGTLQMHGLFTPGTQKAVALLHLGDDDRRPVAVKGLATATEATYTLGPTPVVWTEGGDERHGPLSEQNCSVSLEMSPNPRGELFMCPATAYDSGTVMGLVMDLVHMWYQGDYWAMLRVYVGIFCGSYVITRSLLLLTGVDTGR</sequence>
<accession>Q8QRU9</accession>
<protein>
    <submittedName>
        <fullName evidence="1">Membrane glycoprotein US10</fullName>
    </submittedName>
</protein>
<evidence type="ECO:0000313" key="2">
    <source>
        <dbReference type="EMBL" id="QXV67907.1"/>
    </source>
</evidence>
<reference evidence="1 3" key="1">
    <citation type="journal article" date="2003" name="J. Gen. Virol.">
        <title>The human cytomegalovirus genome revisited: comparison with the chimpanzee cytomegalovirus genome.</title>
        <authorList>
            <person name="Davison A.J."/>
            <person name="Dolan A."/>
            <person name="Akter P."/>
            <person name="Addison C."/>
            <person name="Dargan D.J."/>
            <person name="Alcendor D.J."/>
            <person name="McGeoch D.J."/>
            <person name="Hayward G.S."/>
        </authorList>
    </citation>
    <scope>NUCLEOTIDE SEQUENCE [LARGE SCALE GENOMIC DNA]</scope>
    <source>
        <strain evidence="1">Heberling</strain>
    </source>
</reference>
<proteinExistence type="predicted"/>
<dbReference type="Proteomes" id="UP000099188">
    <property type="component" value="Segment"/>
</dbReference>
<evidence type="ECO:0000313" key="1">
    <source>
        <dbReference type="EMBL" id="AAM00789.2"/>
    </source>
</evidence>
<organism evidence="1 3">
    <name type="scientific">Panine betaherpesvirus 2</name>
    <name type="common">Chimpanzee cytomegalovirus</name>
    <dbReference type="NCBI Taxonomy" id="188763"/>
    <lineage>
        <taxon>Viruses</taxon>
        <taxon>Duplodnaviria</taxon>
        <taxon>Heunggongvirae</taxon>
        <taxon>Peploviricota</taxon>
        <taxon>Herviviricetes</taxon>
        <taxon>Herpesvirales</taxon>
        <taxon>Orthoherpesviridae</taxon>
        <taxon>Betaherpesvirinae</taxon>
        <taxon>Cytomegalovirus</taxon>
        <taxon>Cytomegalovirus paninebeta2</taxon>
    </lineage>
</organism>
<dbReference type="EMBL" id="MZ151943">
    <property type="protein sequence ID" value="QXV67907.1"/>
    <property type="molecule type" value="Genomic_DNA"/>
</dbReference>
<dbReference type="RefSeq" id="NP_612783.2">
    <property type="nucleotide sequence ID" value="NC_003521.1"/>
</dbReference>
<gene>
    <name evidence="1" type="primary">US10</name>
    <name evidence="1" type="ORF">CCMVgp141</name>
</gene>
<reference evidence="2" key="2">
    <citation type="submission" date="2021-05" db="EMBL/GenBank/DDBJ databases">
        <title>Cloning and multi-omic analysis of chimpanzee cytomegalovirus: a resource for comparative functional genomics.</title>
        <authorList>
            <person name="Phan Q.V."/>
        </authorList>
    </citation>
    <scope>NUCLEOTIDE SEQUENCE</scope>
    <source>
        <strain evidence="2">Heberling</strain>
    </source>
</reference>
<keyword evidence="3" id="KW-1185">Reference proteome</keyword>
<dbReference type="Pfam" id="PF17617">
    <property type="entry name" value="US10"/>
    <property type="match status" value="1"/>
</dbReference>
<dbReference type="OrthoDB" id="34819at10239"/>